<keyword evidence="6" id="KW-1133">Transmembrane helix</keyword>
<dbReference type="InterPro" id="IPR037045">
    <property type="entry name" value="S8pro/Inhibitor_I9_sf"/>
</dbReference>
<keyword evidence="1" id="KW-0646">Protease inhibitor</keyword>
<evidence type="ECO:0000256" key="4">
    <source>
        <dbReference type="ARBA" id="ARBA00054668"/>
    </source>
</evidence>
<comment type="caution">
    <text evidence="7">The sequence shown here is derived from an EMBL/GenBank/DDBJ whole genome shotgun (WGS) entry which is preliminary data.</text>
</comment>
<keyword evidence="2" id="KW-0722">Serine protease inhibitor</keyword>
<evidence type="ECO:0000256" key="6">
    <source>
        <dbReference type="SAM" id="Phobius"/>
    </source>
</evidence>
<evidence type="ECO:0000256" key="3">
    <source>
        <dbReference type="ARBA" id="ARBA00038069"/>
    </source>
</evidence>
<name>A0AB34PTX1_CANAX</name>
<dbReference type="PANTHER" id="PTHR28288:SF2">
    <property type="entry name" value="PROTEASE B INHIBITOR 2"/>
    <property type="match status" value="1"/>
</dbReference>
<dbReference type="GO" id="GO:0004867">
    <property type="term" value="F:serine-type endopeptidase inhibitor activity"/>
    <property type="evidence" value="ECO:0007669"/>
    <property type="project" value="UniProtKB-KW"/>
</dbReference>
<reference evidence="7 8" key="1">
    <citation type="submission" date="2013-12" db="EMBL/GenBank/DDBJ databases">
        <title>The Genome Sequence of Candida albicans P78048.</title>
        <authorList>
            <consortium name="The Broad Institute Genome Sequencing Platform"/>
            <consortium name="The Broad Institute Genome Sequencing Center for Infectious Disease"/>
            <person name="Cuomo C."/>
            <person name="Bennett R."/>
            <person name="Hirakawa M."/>
            <person name="Noverr M."/>
            <person name="Mitchell A."/>
            <person name="Young S.K."/>
            <person name="Zeng Q."/>
            <person name="Gargeya S."/>
            <person name="Fitzgerald M."/>
            <person name="Abouelleil A."/>
            <person name="Alvarado L."/>
            <person name="Berlin A.M."/>
            <person name="Chapman S.B."/>
            <person name="Dewar J."/>
            <person name="Goldberg J."/>
            <person name="Griggs A."/>
            <person name="Gujja S."/>
            <person name="Hansen M."/>
            <person name="Howarth C."/>
            <person name="Imamovic A."/>
            <person name="Larimer J."/>
            <person name="McCowan C."/>
            <person name="Murphy C."/>
            <person name="Pearson M."/>
            <person name="Priest M."/>
            <person name="Roberts A."/>
            <person name="Saif S."/>
            <person name="Shea T."/>
            <person name="Sykes S."/>
            <person name="Wortman J."/>
            <person name="Nusbaum C."/>
            <person name="Birren B."/>
        </authorList>
    </citation>
    <scope>NUCLEOTIDE SEQUENCE [LARGE SCALE GENOMIC DNA]</scope>
    <source>
        <strain evidence="7 8">P78048</strain>
    </source>
</reference>
<dbReference type="SMR" id="A0AB34PTX1"/>
<evidence type="ECO:0000313" key="8">
    <source>
        <dbReference type="Proteomes" id="UP000030161"/>
    </source>
</evidence>
<dbReference type="Proteomes" id="UP000030161">
    <property type="component" value="Unassembled WGS sequence"/>
</dbReference>
<feature type="transmembrane region" description="Helical" evidence="6">
    <location>
        <begin position="7"/>
        <end position="24"/>
    </location>
</feature>
<evidence type="ECO:0000256" key="1">
    <source>
        <dbReference type="ARBA" id="ARBA00022690"/>
    </source>
</evidence>
<sequence length="127" mass="13629">MNQNKKLTGLILLAIISIITLFNFKTISQITAIRSFVSPASSTATNTNTKSTMSDSKGYIITLKDTCADSEASSIKSKITELGGKITNEFSLIKGFSAQLPTIHAEALPKDFAGIANIEEDGEVRTQ</sequence>
<comment type="function">
    <text evidence="4">Cytosolic inhibitor of vacuolar proteinase B (yscB), probably regulating protease B activity during limited proteolysis. PBI2 is a component of the LMA1 complex, which is involved in the facilitation of vesicle fusion such as homotypic vacuole and ER-derived COPII vesicle fusion with the Golgi.</text>
</comment>
<keyword evidence="6" id="KW-0812">Transmembrane</keyword>
<comment type="similarity">
    <text evidence="3">Belongs to the protease inhibitor I9 family.</text>
</comment>
<dbReference type="FunFam" id="3.30.70.80:FF:000005">
    <property type="entry name" value="Proteinase inhibitor I2B"/>
    <property type="match status" value="1"/>
</dbReference>
<evidence type="ECO:0000256" key="2">
    <source>
        <dbReference type="ARBA" id="ARBA00022900"/>
    </source>
</evidence>
<proteinExistence type="inferred from homology"/>
<dbReference type="GO" id="GO:0042144">
    <property type="term" value="P:vacuole fusion, non-autophagic"/>
    <property type="evidence" value="ECO:0007669"/>
    <property type="project" value="TreeGrafter"/>
</dbReference>
<dbReference type="PANTHER" id="PTHR28288">
    <property type="entry name" value="PROTEASE B INHIBITOR 2"/>
    <property type="match status" value="1"/>
</dbReference>
<dbReference type="AlphaFoldDB" id="A0AB34PTX1"/>
<keyword evidence="6" id="KW-0472">Membrane</keyword>
<dbReference type="InterPro" id="IPR052471">
    <property type="entry name" value="PBI_I9"/>
</dbReference>
<dbReference type="EMBL" id="AJIX01000025">
    <property type="protein sequence ID" value="KGR09583.1"/>
    <property type="molecule type" value="Genomic_DNA"/>
</dbReference>
<dbReference type="SUPFAM" id="SSF54897">
    <property type="entry name" value="Protease propeptides/inhibitors"/>
    <property type="match status" value="1"/>
</dbReference>
<evidence type="ECO:0000313" key="7">
    <source>
        <dbReference type="EMBL" id="KGR09583.1"/>
    </source>
</evidence>
<dbReference type="Gene3D" id="3.30.70.80">
    <property type="entry name" value="Peptidase S8 propeptide/proteinase inhibitor I9"/>
    <property type="match status" value="1"/>
</dbReference>
<evidence type="ECO:0000256" key="5">
    <source>
        <dbReference type="ARBA" id="ARBA00062658"/>
    </source>
</evidence>
<organism evidence="7 8">
    <name type="scientific">Candida albicans P78048</name>
    <dbReference type="NCBI Taxonomy" id="1094989"/>
    <lineage>
        <taxon>Eukaryota</taxon>
        <taxon>Fungi</taxon>
        <taxon>Dikarya</taxon>
        <taxon>Ascomycota</taxon>
        <taxon>Saccharomycotina</taxon>
        <taxon>Pichiomycetes</taxon>
        <taxon>Debaryomycetaceae</taxon>
        <taxon>Candida/Lodderomyces clade</taxon>
        <taxon>Candida</taxon>
    </lineage>
</organism>
<protein>
    <recommendedName>
        <fullName evidence="9">Inhibitor I9 domain-containing protein</fullName>
    </recommendedName>
</protein>
<gene>
    <name evidence="7" type="ORF">MG3_03504</name>
</gene>
<evidence type="ECO:0008006" key="9">
    <source>
        <dbReference type="Google" id="ProtNLM"/>
    </source>
</evidence>
<comment type="subunit">
    <text evidence="5">Part of the heterodimeric LMA1 complex together with the thioredoxin II/TRX2. LMA1 binds to the ATPase SEC18.</text>
</comment>
<accession>A0AB34PTX1</accession>